<reference evidence="2 3" key="1">
    <citation type="submission" date="2021-01" db="EMBL/GenBank/DDBJ databases">
        <title>Whole genome shotgun sequence of Actinoplanes durhamensis NBRC 14914.</title>
        <authorList>
            <person name="Komaki H."/>
            <person name="Tamura T."/>
        </authorList>
    </citation>
    <scope>NUCLEOTIDE SEQUENCE [LARGE SCALE GENOMIC DNA]</scope>
    <source>
        <strain evidence="2 3">NBRC 14914</strain>
    </source>
</reference>
<feature type="compositionally biased region" description="Basic residues" evidence="1">
    <location>
        <begin position="39"/>
        <end position="56"/>
    </location>
</feature>
<accession>A0ABQ3YU09</accession>
<dbReference type="Proteomes" id="UP000637628">
    <property type="component" value="Unassembled WGS sequence"/>
</dbReference>
<evidence type="ECO:0000256" key="1">
    <source>
        <dbReference type="SAM" id="MobiDB-lite"/>
    </source>
</evidence>
<evidence type="ECO:0000313" key="3">
    <source>
        <dbReference type="Proteomes" id="UP000637628"/>
    </source>
</evidence>
<feature type="region of interest" description="Disordered" evidence="1">
    <location>
        <begin position="37"/>
        <end position="88"/>
    </location>
</feature>
<gene>
    <name evidence="2" type="ORF">Adu01nite_23890</name>
</gene>
<sequence length="88" mass="10532">MRKNFGMRQLQFFTTVELAKMRDRTARRNYSEVAEEFRRTHRRDRARGLPRRHPQRLYHAWQHGTDPPAGGHGRGWSLVRGPPEELRP</sequence>
<proteinExistence type="predicted"/>
<name>A0ABQ3YU09_9ACTN</name>
<comment type="caution">
    <text evidence="2">The sequence shown here is derived from an EMBL/GenBank/DDBJ whole genome shotgun (WGS) entry which is preliminary data.</text>
</comment>
<protein>
    <submittedName>
        <fullName evidence="2">Uncharacterized protein</fullName>
    </submittedName>
</protein>
<organism evidence="2 3">
    <name type="scientific">Paractinoplanes durhamensis</name>
    <dbReference type="NCBI Taxonomy" id="113563"/>
    <lineage>
        <taxon>Bacteria</taxon>
        <taxon>Bacillati</taxon>
        <taxon>Actinomycetota</taxon>
        <taxon>Actinomycetes</taxon>
        <taxon>Micromonosporales</taxon>
        <taxon>Micromonosporaceae</taxon>
        <taxon>Paractinoplanes</taxon>
    </lineage>
</organism>
<keyword evidence="3" id="KW-1185">Reference proteome</keyword>
<evidence type="ECO:0000313" key="2">
    <source>
        <dbReference type="EMBL" id="GIE01039.1"/>
    </source>
</evidence>
<dbReference type="EMBL" id="BOML01000019">
    <property type="protein sequence ID" value="GIE01039.1"/>
    <property type="molecule type" value="Genomic_DNA"/>
</dbReference>